<feature type="compositionally biased region" description="Low complexity" evidence="3">
    <location>
        <begin position="540"/>
        <end position="554"/>
    </location>
</feature>
<feature type="compositionally biased region" description="Basic and acidic residues" evidence="3">
    <location>
        <begin position="476"/>
        <end position="503"/>
    </location>
</feature>
<feature type="compositionally biased region" description="Basic and acidic residues" evidence="3">
    <location>
        <begin position="523"/>
        <end position="534"/>
    </location>
</feature>
<feature type="compositionally biased region" description="Polar residues" evidence="3">
    <location>
        <begin position="673"/>
        <end position="682"/>
    </location>
</feature>
<evidence type="ECO:0000256" key="2">
    <source>
        <dbReference type="ARBA" id="ARBA00023306"/>
    </source>
</evidence>
<gene>
    <name evidence="4" type="primary">SIT4_2</name>
    <name evidence="4" type="ORF">H2201_007670</name>
</gene>
<feature type="compositionally biased region" description="Low complexity" evidence="3">
    <location>
        <begin position="596"/>
        <end position="610"/>
    </location>
</feature>
<reference evidence="4" key="1">
    <citation type="submission" date="2022-10" db="EMBL/GenBank/DDBJ databases">
        <title>Culturing micro-colonial fungi from biological soil crusts in the Mojave desert and describing Neophaeococcomyces mojavensis, and introducing the new genera and species Taxawa tesnikishii.</title>
        <authorList>
            <person name="Kurbessoian T."/>
            <person name="Stajich J.E."/>
        </authorList>
    </citation>
    <scope>NUCLEOTIDE SEQUENCE</scope>
    <source>
        <strain evidence="4">TK_1</strain>
    </source>
</reference>
<feature type="compositionally biased region" description="Polar residues" evidence="3">
    <location>
        <begin position="568"/>
        <end position="581"/>
    </location>
</feature>
<dbReference type="EMBL" id="JAPDRL010000084">
    <property type="protein sequence ID" value="KAJ9658705.1"/>
    <property type="molecule type" value="Genomic_DNA"/>
</dbReference>
<proteinExistence type="inferred from homology"/>
<comment type="similarity">
    <text evidence="1">Belongs to the SAPS family.</text>
</comment>
<name>A0ABQ9NK90_9PEZI</name>
<comment type="caution">
    <text evidence="4">The sequence shown here is derived from an EMBL/GenBank/DDBJ whole genome shotgun (WGS) entry which is preliminary data.</text>
</comment>
<feature type="compositionally biased region" description="Acidic residues" evidence="3">
    <location>
        <begin position="1061"/>
        <end position="1070"/>
    </location>
</feature>
<organism evidence="4 5">
    <name type="scientific">Coniosporium apollinis</name>
    <dbReference type="NCBI Taxonomy" id="61459"/>
    <lineage>
        <taxon>Eukaryota</taxon>
        <taxon>Fungi</taxon>
        <taxon>Dikarya</taxon>
        <taxon>Ascomycota</taxon>
        <taxon>Pezizomycotina</taxon>
        <taxon>Dothideomycetes</taxon>
        <taxon>Dothideomycetes incertae sedis</taxon>
        <taxon>Coniosporium</taxon>
    </lineage>
</organism>
<feature type="region of interest" description="Disordered" evidence="3">
    <location>
        <begin position="937"/>
        <end position="989"/>
    </location>
</feature>
<accession>A0ABQ9NK90</accession>
<protein>
    <submittedName>
        <fullName evidence="4">Sporulation-induced protein</fullName>
    </submittedName>
</protein>
<feature type="compositionally biased region" description="Acidic residues" evidence="3">
    <location>
        <begin position="504"/>
        <end position="514"/>
    </location>
</feature>
<evidence type="ECO:0000313" key="4">
    <source>
        <dbReference type="EMBL" id="KAJ9658705.1"/>
    </source>
</evidence>
<dbReference type="PANTHER" id="PTHR12634:SF8">
    <property type="entry name" value="FIERY MOUNTAIN, ISOFORM D"/>
    <property type="match status" value="1"/>
</dbReference>
<feature type="compositionally biased region" description="Polar residues" evidence="3">
    <location>
        <begin position="611"/>
        <end position="634"/>
    </location>
</feature>
<dbReference type="Pfam" id="PF04499">
    <property type="entry name" value="SAPS"/>
    <property type="match status" value="1"/>
</dbReference>
<evidence type="ECO:0000313" key="5">
    <source>
        <dbReference type="Proteomes" id="UP001172684"/>
    </source>
</evidence>
<dbReference type="InterPro" id="IPR007587">
    <property type="entry name" value="SAPS"/>
</dbReference>
<evidence type="ECO:0000256" key="1">
    <source>
        <dbReference type="ARBA" id="ARBA00006180"/>
    </source>
</evidence>
<keyword evidence="5" id="KW-1185">Reference proteome</keyword>
<keyword evidence="2" id="KW-0131">Cell cycle</keyword>
<feature type="compositionally biased region" description="Acidic residues" evidence="3">
    <location>
        <begin position="1014"/>
        <end position="1029"/>
    </location>
</feature>
<feature type="compositionally biased region" description="Acidic residues" evidence="3">
    <location>
        <begin position="945"/>
        <end position="956"/>
    </location>
</feature>
<feature type="region of interest" description="Disordered" evidence="3">
    <location>
        <begin position="419"/>
        <end position="704"/>
    </location>
</feature>
<feature type="compositionally biased region" description="Basic and acidic residues" evidence="3">
    <location>
        <begin position="419"/>
        <end position="438"/>
    </location>
</feature>
<sequence length="1077" mass="118646">MFWRFGGYPVKSPVDDALEKPDCTIEDLLKIDETIGELKQQNSKLLEFLREKNVLDRLLRYVVATKRPTSPNATTAEGTRRTSEGSAALEGFFGKVKSRARSKSIAKSDAEESEDEKQRLKFAYVACEILSSDVWSISEALLEHPDSLRNFWLYMKQPPPLDPIQVGYFTKVNEALLDRKTEEMLDFLKSLDNVVPDILQHVDCPAVMDLLLKLISLEKSEGGQGIVDWLQTQNLVPILLSYLSPDHCSSTQTSAGDFLKAIITISANATTQDQSVIGPNELTRQLVSEECVNTLITDMLRGGNPLTVGVGIVIEVIRKNNSDYDLETQVGPTPKTSDPIYLGTLLRQFAKHVPDFMELISNPNHTVVNSDGSKTVRKRELKAAFGGKIEPLGFDRFKTCELMAELLHCSNMALLNERGAESEVKRRDAERERLKAEGKLAPAKETTSGQDDFGTSVDSHGFHHARAPSQLGESPEEIKRLEVHNSGEEEDFEKVAVSEAEIRDDFDEKEEIGEPLERSPTVRPRDSGLRKTETVELVDDPLSPSQPQSSPMSDPFDDNQASPAAPVGTTTDEAESPTSAGLTDDVGGLALDNDTEMSTPEPSSPEPRSTQPMTPSTPESSNHQASLLTQQLNESPDPISRDITTELSPHPEDKPAPLFAGKKDASPEKSEPMQDTQTQKTSTDIEEPVGSSLGGDNESSESVLLSGQEGDSMPVYEVDVDGSPVVGDLLKIMFVEHRVVPTILDFFFRFPWNNFLHNVVYDVVQQVFNGQMDRGFNRNLAVDLFETGRITERVIEGQQASDKSQAETSMRLGYMGHLTLIAEEVVKFTERHPPELLSQIVLEKVMSRRWIDYVEHTLAETRERDNAILGGVRPDMSVGPRQAVLNAVNASQGFGNTSSSSLANAGLSGNGSVPLDSMELTNSSSASGGNYNFSGGSLLSGFTSSDEEDEEMDDGEGEKQTPTVDDSDQPSEALLTTNIPPPLQVQPSRARRQFALRLAQRKREMEAAARAQEAEEGEEDDDPSPELESVDLLAEQWATERSAMNGRGDPERFADLFDAPDSGEDSEDERETNRRRA</sequence>
<feature type="compositionally biased region" description="Basic and acidic residues" evidence="3">
    <location>
        <begin position="639"/>
        <end position="672"/>
    </location>
</feature>
<evidence type="ECO:0000256" key="3">
    <source>
        <dbReference type="SAM" id="MobiDB-lite"/>
    </source>
</evidence>
<dbReference type="PANTHER" id="PTHR12634">
    <property type="entry name" value="SIT4 YEAST -ASSOCIATING PROTEIN-RELATED"/>
    <property type="match status" value="1"/>
</dbReference>
<dbReference type="Proteomes" id="UP001172684">
    <property type="component" value="Unassembled WGS sequence"/>
</dbReference>
<feature type="region of interest" description="Disordered" evidence="3">
    <location>
        <begin position="1005"/>
        <end position="1077"/>
    </location>
</feature>